<accession>A0A0H3GE12</accession>
<dbReference type="RefSeq" id="WP_014600531.1">
    <property type="nucleotide sequence ID" value="NC_017544.1"/>
</dbReference>
<evidence type="ECO:0000313" key="2">
    <source>
        <dbReference type="Proteomes" id="UP000001288"/>
    </source>
</evidence>
<proteinExistence type="predicted"/>
<dbReference type="AlphaFoldDB" id="A0A0H3GE12"/>
<dbReference type="HOGENOM" id="CLU_170265_0_0_9"/>
<evidence type="ECO:0000313" key="1">
    <source>
        <dbReference type="EMBL" id="AEO05474.1"/>
    </source>
</evidence>
<dbReference type="KEGG" id="lmt:LMRG_00155"/>
<dbReference type="EMBL" id="CP002002">
    <property type="protein sequence ID" value="AEO05474.1"/>
    <property type="molecule type" value="Genomic_DNA"/>
</dbReference>
<dbReference type="Proteomes" id="UP000001288">
    <property type="component" value="Chromosome"/>
</dbReference>
<reference evidence="2" key="1">
    <citation type="submission" date="2010-04" db="EMBL/GenBank/DDBJ databases">
        <title>The genome sequence of Listeria monocytogenes strain 10403S.</title>
        <authorList>
            <consortium name="The Broad Institute Genome Sequencing Platform"/>
            <consortium name="The Broad Institute Genome Sequencing Center for Infectious Disease."/>
            <person name="Borowsky M."/>
            <person name="Borodovsky M."/>
            <person name="Young S.K."/>
            <person name="Zeng Q."/>
            <person name="Koehrsen M."/>
            <person name="Fitzgerald M."/>
            <person name="Wiedmann M."/>
            <person name="Swaminathan B."/>
            <person name="Lauer P."/>
            <person name="Portnoy D."/>
            <person name="Cossart P."/>
            <person name="Buchrieser C."/>
            <person name="Higgins D."/>
            <person name="Abouelleil A."/>
            <person name="Alvarado L."/>
            <person name="Arachchi H.M."/>
            <person name="Berlin A."/>
            <person name="Borenstein D."/>
            <person name="Brown A."/>
            <person name="Chapman S.B."/>
            <person name="Chen Z."/>
            <person name="Dunbar C.D."/>
            <person name="Engels R."/>
            <person name="Freedman E."/>
            <person name="Gearin G."/>
            <person name="Gellesch M."/>
            <person name="Goldberg J."/>
            <person name="Griggs A."/>
            <person name="Gujja S."/>
            <person name="Heilman E."/>
            <person name="Heiman D."/>
            <person name="Howarth C."/>
            <person name="Jen D."/>
            <person name="Larson L."/>
            <person name="Lui A."/>
            <person name="MacDonald J."/>
            <person name="Mehta T."/>
            <person name="Montmayeur A."/>
            <person name="Neiman D."/>
            <person name="Park D."/>
            <person name="Pearson M."/>
            <person name="Priest M."/>
            <person name="Richards J."/>
            <person name="Roberts A."/>
            <person name="Saif S."/>
            <person name="Shea T."/>
            <person name="Shenoy N."/>
            <person name="Sisk P."/>
            <person name="Stolte C."/>
            <person name="Sykes S."/>
            <person name="Walk T."/>
            <person name="White J."/>
            <person name="Yandava C."/>
            <person name="Haas B."/>
            <person name="Nusbaum C."/>
            <person name="Birren B."/>
        </authorList>
    </citation>
    <scope>NUCLEOTIDE SEQUENCE [LARGE SCALE GENOMIC DNA]</scope>
    <source>
        <strain evidence="2">10403S</strain>
    </source>
</reference>
<protein>
    <submittedName>
        <fullName evidence="1">Uncharacterized protein</fullName>
    </submittedName>
</protein>
<organism evidence="1 2">
    <name type="scientific">Listeria monocytogenes serotype 1/2a (strain 10403S)</name>
    <dbReference type="NCBI Taxonomy" id="393133"/>
    <lineage>
        <taxon>Bacteria</taxon>
        <taxon>Bacillati</taxon>
        <taxon>Bacillota</taxon>
        <taxon>Bacilli</taxon>
        <taxon>Bacillales</taxon>
        <taxon>Listeriaceae</taxon>
        <taxon>Listeria</taxon>
    </lineage>
</organism>
<name>A0A0H3GE12_LISM4</name>
<gene>
    <name evidence="1" type="ordered locus">LMRG_00155</name>
</gene>
<sequence>MPKDTYSGIRLSVIQLIDSKKENLKENNIKLTIIKNEKDGYVVELDNDKCMAEIVVEEPTYAPYRYISFEVVSLMDGKVKIIYSWYDDETSQWSDIEKELNKGIQFLNNFKTMEQ</sequence>